<sequence>MALMKFSLLFFYTEDIFDLIREIRMLNQKWKFSKYSKLIKEANSLDKLVLSLLSGCCLIGGVGYLVIPFIKNIYSIFYGSVLAYDMPYKTAFFYDVTQSPAYALTYMVQTYWTYITITLNITVDTIFFGFCLNICVHYKILRKIINEMDVKDFVSYHQKVIDMTLKLNELFSFVIFIEFLLLSILLCVTAFQVVMSDDLLRIMTAFFHGMAAFLDLLIYSYGGQKVMDYSAEVCDDCEKIDDHYVFISMRSQKVVKIKSMMFHASLPTFNLILSRTMSLITLLQSFL</sequence>
<gene>
    <name evidence="10" type="ORF">CHIRRI_LOCUS7863</name>
</gene>
<keyword evidence="3 9" id="KW-0812">Transmembrane</keyword>
<evidence type="ECO:0000256" key="9">
    <source>
        <dbReference type="SAM" id="Phobius"/>
    </source>
</evidence>
<reference evidence="10" key="2">
    <citation type="submission" date="2022-10" db="EMBL/GenBank/DDBJ databases">
        <authorList>
            <consortium name="ENA_rothamsted_submissions"/>
            <consortium name="culmorum"/>
            <person name="King R."/>
        </authorList>
    </citation>
    <scope>NUCLEOTIDE SEQUENCE</scope>
</reference>
<dbReference type="GO" id="GO:0004984">
    <property type="term" value="F:olfactory receptor activity"/>
    <property type="evidence" value="ECO:0007669"/>
    <property type="project" value="InterPro"/>
</dbReference>
<feature type="transmembrane region" description="Helical" evidence="9">
    <location>
        <begin position="170"/>
        <end position="193"/>
    </location>
</feature>
<evidence type="ECO:0000256" key="2">
    <source>
        <dbReference type="ARBA" id="ARBA00022606"/>
    </source>
</evidence>
<keyword evidence="4" id="KW-0552">Olfaction</keyword>
<dbReference type="GO" id="GO:0005886">
    <property type="term" value="C:plasma membrane"/>
    <property type="evidence" value="ECO:0007669"/>
    <property type="project" value="TreeGrafter"/>
</dbReference>
<dbReference type="GO" id="GO:0007165">
    <property type="term" value="P:signal transduction"/>
    <property type="evidence" value="ECO:0007669"/>
    <property type="project" value="UniProtKB-KW"/>
</dbReference>
<feature type="transmembrane region" description="Helical" evidence="9">
    <location>
        <begin position="111"/>
        <end position="136"/>
    </location>
</feature>
<evidence type="ECO:0000256" key="5">
    <source>
        <dbReference type="ARBA" id="ARBA00022989"/>
    </source>
</evidence>
<dbReference type="Pfam" id="PF02949">
    <property type="entry name" value="7tm_6"/>
    <property type="match status" value="1"/>
</dbReference>
<keyword evidence="8" id="KW-0807">Transducer</keyword>
<dbReference type="PANTHER" id="PTHR21137">
    <property type="entry name" value="ODORANT RECEPTOR"/>
    <property type="match status" value="1"/>
</dbReference>
<protein>
    <recommendedName>
        <fullName evidence="12">Odorant receptor</fullName>
    </recommendedName>
</protein>
<keyword evidence="2" id="KW-0716">Sensory transduction</keyword>
<proteinExistence type="predicted"/>
<evidence type="ECO:0000256" key="4">
    <source>
        <dbReference type="ARBA" id="ARBA00022725"/>
    </source>
</evidence>
<feature type="transmembrane region" description="Helical" evidence="9">
    <location>
        <begin position="199"/>
        <end position="219"/>
    </location>
</feature>
<dbReference type="PANTHER" id="PTHR21137:SF26">
    <property type="entry name" value="ODORANT RECEPTOR 10A-RELATED"/>
    <property type="match status" value="1"/>
</dbReference>
<name>A0A9N9RX57_9DIPT</name>
<evidence type="ECO:0000313" key="10">
    <source>
        <dbReference type="EMBL" id="CAG9804986.1"/>
    </source>
</evidence>
<keyword evidence="5 9" id="KW-1133">Transmembrane helix</keyword>
<accession>A0A9N9RX57</accession>
<evidence type="ECO:0000256" key="7">
    <source>
        <dbReference type="ARBA" id="ARBA00023170"/>
    </source>
</evidence>
<reference evidence="10" key="1">
    <citation type="submission" date="2022-01" db="EMBL/GenBank/DDBJ databases">
        <authorList>
            <person name="King R."/>
        </authorList>
    </citation>
    <scope>NUCLEOTIDE SEQUENCE</scope>
</reference>
<feature type="transmembrane region" description="Helical" evidence="9">
    <location>
        <begin position="48"/>
        <end position="70"/>
    </location>
</feature>
<dbReference type="AlphaFoldDB" id="A0A9N9RX57"/>
<evidence type="ECO:0000256" key="3">
    <source>
        <dbReference type="ARBA" id="ARBA00022692"/>
    </source>
</evidence>
<keyword evidence="6 9" id="KW-0472">Membrane</keyword>
<dbReference type="EMBL" id="OU895878">
    <property type="protein sequence ID" value="CAG9804986.1"/>
    <property type="molecule type" value="Genomic_DNA"/>
</dbReference>
<comment type="subcellular location">
    <subcellularLocation>
        <location evidence="1">Membrane</location>
        <topology evidence="1">Multi-pass membrane protein</topology>
    </subcellularLocation>
</comment>
<dbReference type="OrthoDB" id="7788383at2759"/>
<evidence type="ECO:0000256" key="8">
    <source>
        <dbReference type="ARBA" id="ARBA00023224"/>
    </source>
</evidence>
<dbReference type="GO" id="GO:0005549">
    <property type="term" value="F:odorant binding"/>
    <property type="evidence" value="ECO:0007669"/>
    <property type="project" value="InterPro"/>
</dbReference>
<evidence type="ECO:0008006" key="12">
    <source>
        <dbReference type="Google" id="ProtNLM"/>
    </source>
</evidence>
<evidence type="ECO:0000256" key="1">
    <source>
        <dbReference type="ARBA" id="ARBA00004141"/>
    </source>
</evidence>
<evidence type="ECO:0000256" key="6">
    <source>
        <dbReference type="ARBA" id="ARBA00023136"/>
    </source>
</evidence>
<organism evidence="10 11">
    <name type="scientific">Chironomus riparius</name>
    <dbReference type="NCBI Taxonomy" id="315576"/>
    <lineage>
        <taxon>Eukaryota</taxon>
        <taxon>Metazoa</taxon>
        <taxon>Ecdysozoa</taxon>
        <taxon>Arthropoda</taxon>
        <taxon>Hexapoda</taxon>
        <taxon>Insecta</taxon>
        <taxon>Pterygota</taxon>
        <taxon>Neoptera</taxon>
        <taxon>Endopterygota</taxon>
        <taxon>Diptera</taxon>
        <taxon>Nematocera</taxon>
        <taxon>Chironomoidea</taxon>
        <taxon>Chironomidae</taxon>
        <taxon>Chironominae</taxon>
        <taxon>Chironomus</taxon>
    </lineage>
</organism>
<keyword evidence="7" id="KW-0675">Receptor</keyword>
<keyword evidence="11" id="KW-1185">Reference proteome</keyword>
<dbReference type="Proteomes" id="UP001153620">
    <property type="component" value="Chromosome 2"/>
</dbReference>
<dbReference type="InterPro" id="IPR004117">
    <property type="entry name" value="7tm6_olfct_rcpt"/>
</dbReference>
<evidence type="ECO:0000313" key="11">
    <source>
        <dbReference type="Proteomes" id="UP001153620"/>
    </source>
</evidence>